<dbReference type="EMBL" id="VJXR01000098">
    <property type="protein sequence ID" value="TRW43179.1"/>
    <property type="molecule type" value="Genomic_DNA"/>
</dbReference>
<dbReference type="RefSeq" id="WP_143419956.1">
    <property type="nucleotide sequence ID" value="NZ_VJXR01000098.1"/>
</dbReference>
<keyword evidence="1 6" id="KW-0547">Nucleotide-binding</keyword>
<comment type="cofactor">
    <cofactor evidence="6">
        <name>Mg(2+)</name>
        <dbReference type="ChEBI" id="CHEBI:18420"/>
    </cofactor>
</comment>
<dbReference type="SUPFAM" id="SSF53613">
    <property type="entry name" value="Ribokinase-like"/>
    <property type="match status" value="1"/>
</dbReference>
<evidence type="ECO:0000256" key="3">
    <source>
        <dbReference type="ARBA" id="ARBA00022857"/>
    </source>
</evidence>
<dbReference type="NCBIfam" id="TIGR00196">
    <property type="entry name" value="yjeF_cterm"/>
    <property type="match status" value="1"/>
</dbReference>
<proteinExistence type="inferred from homology"/>
<dbReference type="InterPro" id="IPR029056">
    <property type="entry name" value="Ribokinase-like"/>
</dbReference>
<dbReference type="Proteomes" id="UP000318693">
    <property type="component" value="Unassembled WGS sequence"/>
</dbReference>
<organism evidence="8 9">
    <name type="scientific">Georgenia yuyongxinii</name>
    <dbReference type="NCBI Taxonomy" id="2589797"/>
    <lineage>
        <taxon>Bacteria</taxon>
        <taxon>Bacillati</taxon>
        <taxon>Actinomycetota</taxon>
        <taxon>Actinomycetes</taxon>
        <taxon>Micrococcales</taxon>
        <taxon>Bogoriellaceae</taxon>
        <taxon>Georgenia</taxon>
    </lineage>
</organism>
<dbReference type="GO" id="GO:0052856">
    <property type="term" value="F:NAD(P)HX epimerase activity"/>
    <property type="evidence" value="ECO:0007669"/>
    <property type="project" value="TreeGrafter"/>
</dbReference>
<sequence>MTATPITPALLRDWPLPEPSGSKYGRGQVLVMGGARATPGAVLLAGESALRVGAGRLTVAVAASAVGPLAVALPEAGVRGLKEDDGGDVVGTDAADLGRDLERADAVLLGPGLGEPEGTAALLEGLLPVLPDGVPVILDAFALGVLPGLPPVREALAGRLVLTPNVAELARLLDVEEVADDDATDAAVTVAAQYGAVVTGHGTVTDGTEIWEATTGHTGLGTSGSGDVLAGALVGLLARGADRVQAAVWATHLHASAGDSLTASVGKVGFLARELIPELPRLLHELTV</sequence>
<feature type="binding site" evidence="6">
    <location>
        <position position="41"/>
    </location>
    <ligand>
        <name>(6S)-NADPHX</name>
        <dbReference type="ChEBI" id="CHEBI:64076"/>
    </ligand>
</feature>
<comment type="caution">
    <text evidence="6">Lacks conserved residue(s) required for the propagation of feature annotation.</text>
</comment>
<dbReference type="PANTHER" id="PTHR12592">
    <property type="entry name" value="ATP-DEPENDENT (S)-NAD(P)H-HYDRATE DEHYDRATASE FAMILY MEMBER"/>
    <property type="match status" value="1"/>
</dbReference>
<comment type="similarity">
    <text evidence="6">Belongs to the NnrD/CARKD family.</text>
</comment>
<dbReference type="GO" id="GO:0005524">
    <property type="term" value="F:ATP binding"/>
    <property type="evidence" value="ECO:0007669"/>
    <property type="project" value="UniProtKB-KW"/>
</dbReference>
<feature type="binding site" evidence="6">
    <location>
        <position position="112"/>
    </location>
    <ligand>
        <name>(6S)-NADPHX</name>
        <dbReference type="ChEBI" id="CHEBI:64076"/>
    </ligand>
</feature>
<dbReference type="EC" id="4.2.1.136" evidence="6"/>
<dbReference type="CDD" id="cd01171">
    <property type="entry name" value="YXKO-related"/>
    <property type="match status" value="1"/>
</dbReference>
<comment type="caution">
    <text evidence="8">The sequence shown here is derived from an EMBL/GenBank/DDBJ whole genome shotgun (WGS) entry which is preliminary data.</text>
</comment>
<dbReference type="GO" id="GO:0110051">
    <property type="term" value="P:metabolite repair"/>
    <property type="evidence" value="ECO:0007669"/>
    <property type="project" value="TreeGrafter"/>
</dbReference>
<feature type="domain" description="YjeF C-terminal" evidence="7">
    <location>
        <begin position="6"/>
        <end position="286"/>
    </location>
</feature>
<gene>
    <name evidence="6" type="primary">nnrD</name>
    <name evidence="8" type="ORF">FJ693_18735</name>
</gene>
<evidence type="ECO:0000256" key="2">
    <source>
        <dbReference type="ARBA" id="ARBA00022840"/>
    </source>
</evidence>
<evidence type="ECO:0000313" key="8">
    <source>
        <dbReference type="EMBL" id="TRW43179.1"/>
    </source>
</evidence>
<dbReference type="AlphaFoldDB" id="A0A552WKK5"/>
<dbReference type="Pfam" id="PF01256">
    <property type="entry name" value="Carb_kinase"/>
    <property type="match status" value="1"/>
</dbReference>
<evidence type="ECO:0000256" key="1">
    <source>
        <dbReference type="ARBA" id="ARBA00022741"/>
    </source>
</evidence>
<keyword evidence="2 6" id="KW-0067">ATP-binding</keyword>
<evidence type="ECO:0000256" key="4">
    <source>
        <dbReference type="ARBA" id="ARBA00023027"/>
    </source>
</evidence>
<dbReference type="PANTHER" id="PTHR12592:SF0">
    <property type="entry name" value="ATP-DEPENDENT (S)-NAD(P)H-HYDRATE DEHYDRATASE"/>
    <property type="match status" value="1"/>
</dbReference>
<feature type="binding site" evidence="6">
    <location>
        <position position="226"/>
    </location>
    <ligand>
        <name>AMP</name>
        <dbReference type="ChEBI" id="CHEBI:456215"/>
    </ligand>
</feature>
<name>A0A552WKK5_9MICO</name>
<comment type="function">
    <text evidence="6">Catalyzes the dehydration of the S-form of NAD(P)HX at the expense of ADP, which is converted to AMP. Together with NAD(P)HX epimerase, which catalyzes the epimerization of the S- and R-forms, the enzyme allows the repair of both epimers of NAD(P)HX, a damaged form of NAD(P)H that is a result of enzymatic or heat-dependent hydration.</text>
</comment>
<evidence type="ECO:0000256" key="5">
    <source>
        <dbReference type="ARBA" id="ARBA00023239"/>
    </source>
</evidence>
<accession>A0A552WKK5</accession>
<comment type="subunit">
    <text evidence="6">Homotetramer.</text>
</comment>
<feature type="binding site" evidence="6">
    <location>
        <position position="227"/>
    </location>
    <ligand>
        <name>(6S)-NADPHX</name>
        <dbReference type="ChEBI" id="CHEBI:64076"/>
    </ligand>
</feature>
<keyword evidence="5 6" id="KW-0456">Lyase</keyword>
<evidence type="ECO:0000256" key="6">
    <source>
        <dbReference type="HAMAP-Rule" id="MF_01965"/>
    </source>
</evidence>
<protein>
    <recommendedName>
        <fullName evidence="6">ADP-dependent (S)-NAD(P)H-hydrate dehydratase</fullName>
        <ecNumber evidence="6">4.2.1.136</ecNumber>
    </recommendedName>
    <alternativeName>
        <fullName evidence="6">ADP-dependent NAD(P)HX dehydratase</fullName>
    </alternativeName>
</protein>
<reference evidence="8 9" key="1">
    <citation type="submission" date="2019-07" db="EMBL/GenBank/DDBJ databases">
        <title>Georgenia wutianyii sp. nov. and Georgenia *** sp. nov. isolated from plateau pika (Ochotona curzoniae) in the Qinghai-Tibet plateau of China.</title>
        <authorList>
            <person name="Tian Z."/>
        </authorList>
    </citation>
    <scope>NUCLEOTIDE SEQUENCE [LARGE SCALE GENOMIC DNA]</scope>
    <source>
        <strain evidence="8 9">Z446</strain>
    </source>
</reference>
<dbReference type="PROSITE" id="PS51383">
    <property type="entry name" value="YJEF_C_3"/>
    <property type="match status" value="1"/>
</dbReference>
<evidence type="ECO:0000313" key="9">
    <source>
        <dbReference type="Proteomes" id="UP000318693"/>
    </source>
</evidence>
<dbReference type="GO" id="GO:0052855">
    <property type="term" value="F:ADP-dependent NAD(P)H-hydrate dehydratase activity"/>
    <property type="evidence" value="ECO:0007669"/>
    <property type="project" value="UniProtKB-UniRule"/>
</dbReference>
<comment type="catalytic activity">
    <reaction evidence="6">
        <text>(6S)-NADPHX + ADP = AMP + phosphate + NADPH + H(+)</text>
        <dbReference type="Rhea" id="RHEA:32235"/>
        <dbReference type="ChEBI" id="CHEBI:15378"/>
        <dbReference type="ChEBI" id="CHEBI:43474"/>
        <dbReference type="ChEBI" id="CHEBI:57783"/>
        <dbReference type="ChEBI" id="CHEBI:64076"/>
        <dbReference type="ChEBI" id="CHEBI:456215"/>
        <dbReference type="ChEBI" id="CHEBI:456216"/>
        <dbReference type="EC" id="4.2.1.136"/>
    </reaction>
</comment>
<comment type="catalytic activity">
    <reaction evidence="6">
        <text>(6S)-NADHX + ADP = AMP + phosphate + NADH + H(+)</text>
        <dbReference type="Rhea" id="RHEA:32223"/>
        <dbReference type="ChEBI" id="CHEBI:15378"/>
        <dbReference type="ChEBI" id="CHEBI:43474"/>
        <dbReference type="ChEBI" id="CHEBI:57945"/>
        <dbReference type="ChEBI" id="CHEBI:64074"/>
        <dbReference type="ChEBI" id="CHEBI:456215"/>
        <dbReference type="ChEBI" id="CHEBI:456216"/>
        <dbReference type="EC" id="4.2.1.136"/>
    </reaction>
</comment>
<keyword evidence="4 6" id="KW-0520">NAD</keyword>
<dbReference type="GO" id="GO:0046496">
    <property type="term" value="P:nicotinamide nucleotide metabolic process"/>
    <property type="evidence" value="ECO:0007669"/>
    <property type="project" value="UniProtKB-UniRule"/>
</dbReference>
<keyword evidence="3 6" id="KW-0521">NADP</keyword>
<keyword evidence="9" id="KW-1185">Reference proteome</keyword>
<dbReference type="HAMAP" id="MF_01965">
    <property type="entry name" value="NADHX_dehydratase"/>
    <property type="match status" value="1"/>
</dbReference>
<dbReference type="InterPro" id="IPR000631">
    <property type="entry name" value="CARKD"/>
</dbReference>
<evidence type="ECO:0000259" key="7">
    <source>
        <dbReference type="PROSITE" id="PS51383"/>
    </source>
</evidence>
<dbReference type="Gene3D" id="3.40.1190.20">
    <property type="match status" value="1"/>
</dbReference>